<keyword evidence="2" id="KW-1185">Reference proteome</keyword>
<evidence type="ECO:0000313" key="2">
    <source>
        <dbReference type="Proteomes" id="UP001301216"/>
    </source>
</evidence>
<dbReference type="Proteomes" id="UP001301216">
    <property type="component" value="Unassembled WGS sequence"/>
</dbReference>
<proteinExistence type="predicted"/>
<organism evidence="1 2">
    <name type="scientific">Ochrobactrum chromiisoli</name>
    <dbReference type="NCBI Taxonomy" id="2993941"/>
    <lineage>
        <taxon>Bacteria</taxon>
        <taxon>Pseudomonadati</taxon>
        <taxon>Pseudomonadota</taxon>
        <taxon>Alphaproteobacteria</taxon>
        <taxon>Hyphomicrobiales</taxon>
        <taxon>Brucellaceae</taxon>
        <taxon>Brucella/Ochrobactrum group</taxon>
        <taxon>Ochrobactrum</taxon>
    </lineage>
</organism>
<protein>
    <submittedName>
        <fullName evidence="1">Uncharacterized protein</fullName>
    </submittedName>
</protein>
<dbReference type="RefSeq" id="WP_265984121.1">
    <property type="nucleotide sequence ID" value="NZ_JAPHAV010000002.1"/>
</dbReference>
<reference evidence="1 2" key="1">
    <citation type="submission" date="2022-11" db="EMBL/GenBank/DDBJ databases">
        <title>Brucella sp. YY2X, whole genome shotgun sequencing project.</title>
        <authorList>
            <person name="Yang Y."/>
        </authorList>
    </citation>
    <scope>NUCLEOTIDE SEQUENCE [LARGE SCALE GENOMIC DNA]</scope>
    <source>
        <strain evidence="1 2">YY2X</strain>
    </source>
</reference>
<evidence type="ECO:0000313" key="1">
    <source>
        <dbReference type="EMBL" id="MCX2696672.1"/>
    </source>
</evidence>
<sequence>MSKYWGPAAEHVDPQQVETALTAALPFLTGAKVDAQGIYDYVQGYEWRGDNGDYTPSDADREMLEDAIVSYLSAIEIPTTSEMEAVAPSPRAQALEEEELAIDKLRFQAFQTNSEADRQAYFDAVSKWFQDRHYRRMDAERALSSQTVAEQSAAARDVLAERRRQVEAEGWTPEHDDKWSSGEIAQSAACYALLAAAWNKEAVIEIFPWSLRWLKSTSPRRNLVKAGALILAEIERLDRLPASPEVAG</sequence>
<accession>A0ABT3QM35</accession>
<gene>
    <name evidence="1" type="ORF">OPR82_07775</name>
</gene>
<dbReference type="EMBL" id="JAPHAV010000002">
    <property type="protein sequence ID" value="MCX2696672.1"/>
    <property type="molecule type" value="Genomic_DNA"/>
</dbReference>
<comment type="caution">
    <text evidence="1">The sequence shown here is derived from an EMBL/GenBank/DDBJ whole genome shotgun (WGS) entry which is preliminary data.</text>
</comment>
<name>A0ABT3QM35_9HYPH</name>